<proteinExistence type="predicted"/>
<evidence type="ECO:0008006" key="3">
    <source>
        <dbReference type="Google" id="ProtNLM"/>
    </source>
</evidence>
<dbReference type="Proteomes" id="UP000242662">
    <property type="component" value="Unassembled WGS sequence"/>
</dbReference>
<dbReference type="STRING" id="1464122.SAMN05421737_10488"/>
<protein>
    <recommendedName>
        <fullName evidence="3">DUF4176 domain-containing protein</fullName>
    </recommendedName>
</protein>
<keyword evidence="2" id="KW-1185">Reference proteome</keyword>
<dbReference type="RefSeq" id="WP_090775215.1">
    <property type="nucleotide sequence ID" value="NZ_FMYM01000004.1"/>
</dbReference>
<dbReference type="InterPro" id="IPR025233">
    <property type="entry name" value="DUF4176"/>
</dbReference>
<sequence>MSNEINEIKIDKGEELLPIGTVVGIDLVNQAVMIYGRKQRKIDQDDELSYDYVGCPYPQGHMSDKTNVFFQQDNIKEVYFKGLETTGEKILRERLKQVFKEK</sequence>
<evidence type="ECO:0000313" key="2">
    <source>
        <dbReference type="Proteomes" id="UP000242662"/>
    </source>
</evidence>
<gene>
    <name evidence="1" type="ORF">SAMN05421737_10488</name>
</gene>
<dbReference type="EMBL" id="FMYM01000004">
    <property type="protein sequence ID" value="SDB95655.1"/>
    <property type="molecule type" value="Genomic_DNA"/>
</dbReference>
<accession>A0A1G6HP65</accession>
<name>A0A1G6HP65_9BACI</name>
<dbReference type="OrthoDB" id="5124454at2"/>
<dbReference type="Pfam" id="PF13780">
    <property type="entry name" value="DUF4176"/>
    <property type="match status" value="1"/>
</dbReference>
<reference evidence="2" key="1">
    <citation type="submission" date="2016-09" db="EMBL/GenBank/DDBJ databases">
        <authorList>
            <person name="Varghese N."/>
            <person name="Submissions S."/>
        </authorList>
    </citation>
    <scope>NUCLEOTIDE SEQUENCE [LARGE SCALE GENOMIC DNA]</scope>
    <source>
        <strain evidence="2">25nlg</strain>
    </source>
</reference>
<dbReference type="AlphaFoldDB" id="A0A1G6HP65"/>
<evidence type="ECO:0000313" key="1">
    <source>
        <dbReference type="EMBL" id="SDB95655.1"/>
    </source>
</evidence>
<organism evidence="1 2">
    <name type="scientific">Shouchella lonarensis</name>
    <dbReference type="NCBI Taxonomy" id="1464122"/>
    <lineage>
        <taxon>Bacteria</taxon>
        <taxon>Bacillati</taxon>
        <taxon>Bacillota</taxon>
        <taxon>Bacilli</taxon>
        <taxon>Bacillales</taxon>
        <taxon>Bacillaceae</taxon>
        <taxon>Shouchella</taxon>
    </lineage>
</organism>